<evidence type="ECO:0000313" key="3">
    <source>
        <dbReference type="Proteomes" id="UP000294535"/>
    </source>
</evidence>
<dbReference type="OrthoDB" id="825753at2"/>
<organism evidence="2 3">
    <name type="scientific">Algoriphagus boseongensis</name>
    <dbReference type="NCBI Taxonomy" id="1442587"/>
    <lineage>
        <taxon>Bacteria</taxon>
        <taxon>Pseudomonadati</taxon>
        <taxon>Bacteroidota</taxon>
        <taxon>Cytophagia</taxon>
        <taxon>Cytophagales</taxon>
        <taxon>Cyclobacteriaceae</taxon>
        <taxon>Algoriphagus</taxon>
    </lineage>
</organism>
<dbReference type="EMBL" id="SNYF01000005">
    <property type="protein sequence ID" value="TDQ18278.1"/>
    <property type="molecule type" value="Genomic_DNA"/>
</dbReference>
<feature type="chain" id="PRO_5020260093" description="Lipocalin-like protein" evidence="1">
    <location>
        <begin position="23"/>
        <end position="117"/>
    </location>
</feature>
<evidence type="ECO:0000313" key="2">
    <source>
        <dbReference type="EMBL" id="TDQ18278.1"/>
    </source>
</evidence>
<dbReference type="RefSeq" id="WP_133551566.1">
    <property type="nucleotide sequence ID" value="NZ_SNYF01000005.1"/>
</dbReference>
<protein>
    <recommendedName>
        <fullName evidence="4">Lipocalin-like protein</fullName>
    </recommendedName>
</protein>
<sequence length="117" mass="12448">MKALSLSFLLASLLVLSSFTQKDIDLTGAWVVEVETDMGSGSPSFVLKQTGENITGTYNGSLGESQVKGTLKGDVLHLEFEIQGNKITYDGKATQDEISGTVDLAGMAKGTFKGKRK</sequence>
<keyword evidence="1" id="KW-0732">Signal</keyword>
<feature type="signal peptide" evidence="1">
    <location>
        <begin position="1"/>
        <end position="22"/>
    </location>
</feature>
<accession>A0A4R6T5D0</accession>
<dbReference type="AlphaFoldDB" id="A0A4R6T5D0"/>
<keyword evidence="3" id="KW-1185">Reference proteome</keyword>
<gene>
    <name evidence="2" type="ORF">DFQ04_0076</name>
</gene>
<reference evidence="2 3" key="1">
    <citation type="submission" date="2019-03" db="EMBL/GenBank/DDBJ databases">
        <title>Genomic Encyclopedia of Type Strains, Phase III (KMG-III): the genomes of soil and plant-associated and newly described type strains.</title>
        <authorList>
            <person name="Whitman W."/>
        </authorList>
    </citation>
    <scope>NUCLEOTIDE SEQUENCE [LARGE SCALE GENOMIC DNA]</scope>
    <source>
        <strain evidence="2 3">CECT 8446</strain>
    </source>
</reference>
<evidence type="ECO:0008006" key="4">
    <source>
        <dbReference type="Google" id="ProtNLM"/>
    </source>
</evidence>
<dbReference type="Proteomes" id="UP000294535">
    <property type="component" value="Unassembled WGS sequence"/>
</dbReference>
<evidence type="ECO:0000256" key="1">
    <source>
        <dbReference type="SAM" id="SignalP"/>
    </source>
</evidence>
<comment type="caution">
    <text evidence="2">The sequence shown here is derived from an EMBL/GenBank/DDBJ whole genome shotgun (WGS) entry which is preliminary data.</text>
</comment>
<proteinExistence type="predicted"/>
<name>A0A4R6T5D0_9BACT</name>